<accession>A0A9W7SQG4</accession>
<evidence type="ECO:0000256" key="5">
    <source>
        <dbReference type="PIRSR" id="PIRSR623088-3"/>
    </source>
</evidence>
<feature type="compositionally biased region" description="Polar residues" evidence="7">
    <location>
        <begin position="609"/>
        <end position="625"/>
    </location>
</feature>
<feature type="active site" description="Proton donor" evidence="3">
    <location>
        <position position="294"/>
    </location>
</feature>
<evidence type="ECO:0000313" key="10">
    <source>
        <dbReference type="Proteomes" id="UP001138500"/>
    </source>
</evidence>
<dbReference type="GO" id="GO:0046872">
    <property type="term" value="F:metal ion binding"/>
    <property type="evidence" value="ECO:0007669"/>
    <property type="project" value="UniProtKB-KW"/>
</dbReference>
<protein>
    <recommendedName>
        <fullName evidence="6">Phosphodiesterase</fullName>
        <ecNumber evidence="6">3.1.4.-</ecNumber>
    </recommendedName>
</protein>
<dbReference type="SMART" id="SM00471">
    <property type="entry name" value="HDc"/>
    <property type="match status" value="1"/>
</dbReference>
<dbReference type="PROSITE" id="PS00126">
    <property type="entry name" value="PDEASE_I_1"/>
    <property type="match status" value="1"/>
</dbReference>
<dbReference type="InterPro" id="IPR023174">
    <property type="entry name" value="PDEase_CS"/>
</dbReference>
<dbReference type="PROSITE" id="PS51845">
    <property type="entry name" value="PDEASE_I_2"/>
    <property type="match status" value="1"/>
</dbReference>
<feature type="region of interest" description="Disordered" evidence="7">
    <location>
        <begin position="564"/>
        <end position="632"/>
    </location>
</feature>
<reference evidence="9 10" key="2">
    <citation type="journal article" date="2021" name="Curr. Genet.">
        <title>Genetic response to nitrogen starvation in the aggressive Eucalyptus foliar pathogen Teratosphaeria destructans.</title>
        <authorList>
            <person name="Havenga M."/>
            <person name="Wingfield B.D."/>
            <person name="Wingfield M.J."/>
            <person name="Dreyer L.L."/>
            <person name="Roets F."/>
            <person name="Aylward J."/>
        </authorList>
    </citation>
    <scope>NUCLEOTIDE SEQUENCE [LARGE SCALE GENOMIC DNA]</scope>
    <source>
        <strain evidence="9">CMW44962</strain>
    </source>
</reference>
<feature type="compositionally biased region" description="Basic and acidic residues" evidence="7">
    <location>
        <begin position="585"/>
        <end position="597"/>
    </location>
</feature>
<feature type="compositionally biased region" description="Polar residues" evidence="7">
    <location>
        <begin position="795"/>
        <end position="805"/>
    </location>
</feature>
<dbReference type="InterPro" id="IPR002073">
    <property type="entry name" value="PDEase_catalytic_dom"/>
</dbReference>
<feature type="compositionally biased region" description="Polar residues" evidence="7">
    <location>
        <begin position="764"/>
        <end position="776"/>
    </location>
</feature>
<feature type="binding site" evidence="4">
    <location>
        <begin position="294"/>
        <end position="298"/>
    </location>
    <ligand>
        <name>AMP</name>
        <dbReference type="ChEBI" id="CHEBI:456215"/>
    </ligand>
</feature>
<feature type="domain" description="PDEase" evidence="8">
    <location>
        <begin position="216"/>
        <end position="564"/>
    </location>
</feature>
<evidence type="ECO:0000256" key="7">
    <source>
        <dbReference type="SAM" id="MobiDB-lite"/>
    </source>
</evidence>
<feature type="binding site" evidence="5">
    <location>
        <position position="352"/>
    </location>
    <ligand>
        <name>Zn(2+)</name>
        <dbReference type="ChEBI" id="CHEBI:29105"/>
        <label>2</label>
    </ligand>
</feature>
<evidence type="ECO:0000256" key="4">
    <source>
        <dbReference type="PIRSR" id="PIRSR623088-2"/>
    </source>
</evidence>
<feature type="binding site" evidence="4">
    <location>
        <position position="521"/>
    </location>
    <ligand>
        <name>AMP</name>
        <dbReference type="ChEBI" id="CHEBI:456215"/>
    </ligand>
</feature>
<evidence type="ECO:0000256" key="6">
    <source>
        <dbReference type="RuleBase" id="RU363067"/>
    </source>
</evidence>
<sequence length="923" mass="100181">MEEDWEGKCNVVYLVESAKEELCELFHRGSPPKAASQSRHYDASLDQIYGNIRALLDEDQGGFHEVFVSSQTGNCLDRLQTYAASAPTVVLVELSGASPPPIIADKNATSLPFLRALCSEINGARYQNHVIPFAILKTNLSRNGPHLDATLTATCLSAGALDVVCSPLASEDISRLVGHVKETLRPAARLVGAGMAQNLVNSIGATSPKRIASHRPDESIPDHRRKAIEDAICQWQFPAHEFGMDELTYGALFMLEQMLQVPELEAYSIPRAELMTFLLATRRQYKHQTEVLYHNWRHAVDVTQSLYCFLLDARICPPLSAEQRTPKQLNAVERLLTPLDGLILLISAIGHDVGHPGVNNAFLIACDHPLAQLYNDKSVLENYHCSAYSQLLRRHWPSLSGIAAFRSTMISTILATDMQRHFEYMGELGKLKQKVEGSGPELESWNDKDKGSARELMMALLMKAADISNVARPFDISAHWAQILMNEFARQGELEAELGIPTCLFGGPPNKEDALAAAQSQKGFMSLFGMPLFSGMVEVMPSVSCAIREIGSNEAIWEEKISVEKQRRESGGESAPLTFSSVTTKEVEEAKSRRNRSEPTAVPGPASLLPSTPTKRQPLPNSISPSHVHPAHQIRHHATIGIATSDDQRSSAPVLPAPAVPLSPIGGASRRSSKDVALDQFHQLGAFTHQSLSPSSRRGSADAGWQVQQSYPGSRRGSKDESLTTILVTSASNPRHNSSSSSVKAARSNGSPGKPSGRGHSMSHRPSQAASRTSNPSTRSLATSSATATSGSQTPGISTQPSSLAPNDDDATPPAEQRPGFATTDDPFVMPGHWPNDLDGSGHRISPSDGLLQTNRMPSEKSDSPRIVARMASGASDAGGRSEQRKASQGVRESRSRSRLRGLKFWKKRRDVPEFDCSEGGSP</sequence>
<dbReference type="InterPro" id="IPR023088">
    <property type="entry name" value="PDEase"/>
</dbReference>
<feature type="region of interest" description="Disordered" evidence="7">
    <location>
        <begin position="645"/>
        <end position="674"/>
    </location>
</feature>
<dbReference type="CDD" id="cd00077">
    <property type="entry name" value="HDc"/>
    <property type="match status" value="1"/>
</dbReference>
<dbReference type="PRINTS" id="PR00387">
    <property type="entry name" value="PDIESTERASE1"/>
</dbReference>
<dbReference type="GO" id="GO:0004114">
    <property type="term" value="F:3',5'-cyclic-nucleotide phosphodiesterase activity"/>
    <property type="evidence" value="ECO:0007669"/>
    <property type="project" value="InterPro"/>
</dbReference>
<evidence type="ECO:0000313" key="9">
    <source>
        <dbReference type="EMBL" id="KAH9826850.1"/>
    </source>
</evidence>
<feature type="binding site" evidence="4">
    <location>
        <position position="466"/>
    </location>
    <ligand>
        <name>AMP</name>
        <dbReference type="ChEBI" id="CHEBI:456215"/>
    </ligand>
</feature>
<feature type="compositionally biased region" description="Polar residues" evidence="7">
    <location>
        <begin position="689"/>
        <end position="698"/>
    </location>
</feature>
<dbReference type="AlphaFoldDB" id="A0A9W7SQG4"/>
<dbReference type="EC" id="3.1.4.-" evidence="6"/>
<dbReference type="Proteomes" id="UP001138500">
    <property type="component" value="Unassembled WGS sequence"/>
</dbReference>
<dbReference type="PANTHER" id="PTHR11347">
    <property type="entry name" value="CYCLIC NUCLEOTIDE PHOSPHODIESTERASE"/>
    <property type="match status" value="1"/>
</dbReference>
<dbReference type="InterPro" id="IPR003607">
    <property type="entry name" value="HD/PDEase_dom"/>
</dbReference>
<dbReference type="Pfam" id="PF00233">
    <property type="entry name" value="PDEase_I"/>
    <property type="match status" value="1"/>
</dbReference>
<evidence type="ECO:0000256" key="1">
    <source>
        <dbReference type="ARBA" id="ARBA00022723"/>
    </source>
</evidence>
<feature type="binding site" evidence="5">
    <location>
        <position position="298"/>
    </location>
    <ligand>
        <name>Zn(2+)</name>
        <dbReference type="ChEBI" id="CHEBI:29105"/>
        <label>1</label>
    </ligand>
</feature>
<dbReference type="GO" id="GO:0007165">
    <property type="term" value="P:signal transduction"/>
    <property type="evidence" value="ECO:0007669"/>
    <property type="project" value="InterPro"/>
</dbReference>
<dbReference type="InterPro" id="IPR036971">
    <property type="entry name" value="PDEase_catalytic_dom_sf"/>
</dbReference>
<comment type="cofactor">
    <cofactor evidence="6">
        <name>a divalent metal cation</name>
        <dbReference type="ChEBI" id="CHEBI:60240"/>
    </cofactor>
    <text evidence="6">Binds 2 divalent metal cations per subunit. Site 1 may preferentially bind zinc ions, while site 2 has a preference for magnesium and/or manganese ions.</text>
</comment>
<evidence type="ECO:0000256" key="2">
    <source>
        <dbReference type="ARBA" id="ARBA00022801"/>
    </source>
</evidence>
<dbReference type="SUPFAM" id="SSF109604">
    <property type="entry name" value="HD-domain/PDEase-like"/>
    <property type="match status" value="1"/>
</dbReference>
<keyword evidence="1 5" id="KW-0479">Metal-binding</keyword>
<reference evidence="9 10" key="1">
    <citation type="journal article" date="2018" name="IMA Fungus">
        <title>IMA Genome-F 10: Nine draft genome sequences of Claviceps purpurea s.lat., including C. arundinis, C. humidiphila, and C. cf. spartinae, pseudomolecules for the pitch canker pathogen Fusarium circinatum, draft genome of Davidsoniella eucalypti, Grosmannia galeiformis, Quambalaria eucalypti, and Teratosphaeria destructans.</title>
        <authorList>
            <person name="Wingfield B.D."/>
            <person name="Liu M."/>
            <person name="Nguyen H.D."/>
            <person name="Lane F.A."/>
            <person name="Morgan S.W."/>
            <person name="De Vos L."/>
            <person name="Wilken P.M."/>
            <person name="Duong T.A."/>
            <person name="Aylward J."/>
            <person name="Coetzee M.P."/>
            <person name="Dadej K."/>
            <person name="De Beer Z.W."/>
            <person name="Findlay W."/>
            <person name="Havenga M."/>
            <person name="Kolarik M."/>
            <person name="Menzies J.G."/>
            <person name="Naidoo K."/>
            <person name="Pochopski O."/>
            <person name="Shoukouhi P."/>
            <person name="Santana Q.C."/>
            <person name="Seifert K.A."/>
            <person name="Soal N."/>
            <person name="Steenkamp E.T."/>
            <person name="Tatham C.T."/>
            <person name="van der Nest M.A."/>
            <person name="Wingfield M.J."/>
        </authorList>
    </citation>
    <scope>NUCLEOTIDE SEQUENCE [LARGE SCALE GENOMIC DNA]</scope>
    <source>
        <strain evidence="9">CMW44962</strain>
    </source>
</reference>
<organism evidence="9 10">
    <name type="scientific">Teratosphaeria destructans</name>
    <dbReference type="NCBI Taxonomy" id="418781"/>
    <lineage>
        <taxon>Eukaryota</taxon>
        <taxon>Fungi</taxon>
        <taxon>Dikarya</taxon>
        <taxon>Ascomycota</taxon>
        <taxon>Pezizomycotina</taxon>
        <taxon>Dothideomycetes</taxon>
        <taxon>Dothideomycetidae</taxon>
        <taxon>Mycosphaerellales</taxon>
        <taxon>Teratosphaeriaceae</taxon>
        <taxon>Teratosphaeria</taxon>
    </lineage>
</organism>
<keyword evidence="2 6" id="KW-0378">Hydrolase</keyword>
<feature type="compositionally biased region" description="Basic and acidic residues" evidence="7">
    <location>
        <begin position="880"/>
        <end position="896"/>
    </location>
</feature>
<comment type="similarity">
    <text evidence="6">Belongs to the cyclic nucleotide phosphodiesterase family.</text>
</comment>
<keyword evidence="10" id="KW-1185">Reference proteome</keyword>
<proteinExistence type="inferred from homology"/>
<feature type="binding site" evidence="5">
    <location>
        <position position="351"/>
    </location>
    <ligand>
        <name>Zn(2+)</name>
        <dbReference type="ChEBI" id="CHEBI:29105"/>
        <label>1</label>
    </ligand>
</feature>
<feature type="region of interest" description="Disordered" evidence="7">
    <location>
        <begin position="689"/>
        <end position="905"/>
    </location>
</feature>
<dbReference type="Gene3D" id="1.10.1300.10">
    <property type="entry name" value="3'5'-cyclic nucleotide phosphodiesterase, catalytic domain"/>
    <property type="match status" value="1"/>
</dbReference>
<feature type="binding site" evidence="5">
    <location>
        <position position="466"/>
    </location>
    <ligand>
        <name>Zn(2+)</name>
        <dbReference type="ChEBI" id="CHEBI:29105"/>
        <label>1</label>
    </ligand>
</feature>
<feature type="compositionally biased region" description="Polar residues" evidence="7">
    <location>
        <begin position="723"/>
        <end position="737"/>
    </location>
</feature>
<feature type="compositionally biased region" description="Low complexity" evidence="7">
    <location>
        <begin position="777"/>
        <end position="794"/>
    </location>
</feature>
<gene>
    <name evidence="9" type="ORF">Tdes44962_MAKER03236</name>
</gene>
<name>A0A9W7SQG4_9PEZI</name>
<feature type="binding site" evidence="5">
    <location>
        <position position="352"/>
    </location>
    <ligand>
        <name>Zn(2+)</name>
        <dbReference type="ChEBI" id="CHEBI:29105"/>
        <label>1</label>
    </ligand>
</feature>
<dbReference type="OrthoDB" id="546632at2759"/>
<evidence type="ECO:0000256" key="3">
    <source>
        <dbReference type="PIRSR" id="PIRSR623088-1"/>
    </source>
</evidence>
<evidence type="ECO:0000259" key="8">
    <source>
        <dbReference type="PROSITE" id="PS51845"/>
    </source>
</evidence>
<comment type="caution">
    <text evidence="9">The sequence shown here is derived from an EMBL/GenBank/DDBJ whole genome shotgun (WGS) entry which is preliminary data.</text>
</comment>
<dbReference type="EMBL" id="RIBY02001945">
    <property type="protein sequence ID" value="KAH9826850.1"/>
    <property type="molecule type" value="Genomic_DNA"/>
</dbReference>
<feature type="binding site" evidence="4">
    <location>
        <position position="352"/>
    </location>
    <ligand>
        <name>AMP</name>
        <dbReference type="ChEBI" id="CHEBI:456215"/>
    </ligand>
</feature>